<dbReference type="GO" id="GO:0004713">
    <property type="term" value="F:protein tyrosine kinase activity"/>
    <property type="evidence" value="ECO:0007669"/>
    <property type="project" value="TreeGrafter"/>
</dbReference>
<organism evidence="3 4">
    <name type="scientific">Reyranella soli</name>
    <dbReference type="NCBI Taxonomy" id="1230389"/>
    <lineage>
        <taxon>Bacteria</taxon>
        <taxon>Pseudomonadati</taxon>
        <taxon>Pseudomonadota</taxon>
        <taxon>Alphaproteobacteria</taxon>
        <taxon>Hyphomicrobiales</taxon>
        <taxon>Reyranellaceae</taxon>
        <taxon>Reyranella</taxon>
    </lineage>
</organism>
<evidence type="ECO:0000313" key="3">
    <source>
        <dbReference type="EMBL" id="GEP58624.1"/>
    </source>
</evidence>
<keyword evidence="4" id="KW-1185">Reference proteome</keyword>
<protein>
    <submittedName>
        <fullName evidence="3">Uncharacterized protein</fullName>
    </submittedName>
</protein>
<dbReference type="InterPro" id="IPR050445">
    <property type="entry name" value="Bact_polysacc_biosynth/exp"/>
</dbReference>
<proteinExistence type="predicted"/>
<feature type="transmembrane region" description="Helical" evidence="2">
    <location>
        <begin position="316"/>
        <end position="341"/>
    </location>
</feature>
<evidence type="ECO:0000256" key="1">
    <source>
        <dbReference type="SAM" id="Coils"/>
    </source>
</evidence>
<dbReference type="OrthoDB" id="1523414at2"/>
<keyword evidence="2" id="KW-0472">Membrane</keyword>
<accession>A0A512NI43</accession>
<dbReference type="RefSeq" id="WP_147154023.1">
    <property type="nucleotide sequence ID" value="NZ_BKAJ01000106.1"/>
</dbReference>
<dbReference type="GO" id="GO:0005886">
    <property type="term" value="C:plasma membrane"/>
    <property type="evidence" value="ECO:0007669"/>
    <property type="project" value="TreeGrafter"/>
</dbReference>
<evidence type="ECO:0000256" key="2">
    <source>
        <dbReference type="SAM" id="Phobius"/>
    </source>
</evidence>
<dbReference type="Proteomes" id="UP000321058">
    <property type="component" value="Unassembled WGS sequence"/>
</dbReference>
<keyword evidence="1" id="KW-0175">Coiled coil</keyword>
<reference evidence="3 4" key="1">
    <citation type="submission" date="2019-07" db="EMBL/GenBank/DDBJ databases">
        <title>Whole genome shotgun sequence of Reyranella soli NBRC 108950.</title>
        <authorList>
            <person name="Hosoyama A."/>
            <person name="Uohara A."/>
            <person name="Ohji S."/>
            <person name="Ichikawa N."/>
        </authorList>
    </citation>
    <scope>NUCLEOTIDE SEQUENCE [LARGE SCALE GENOMIC DNA]</scope>
    <source>
        <strain evidence="3 4">NBRC 108950</strain>
    </source>
</reference>
<dbReference type="PANTHER" id="PTHR32309:SF13">
    <property type="entry name" value="FERRIC ENTEROBACTIN TRANSPORT PROTEIN FEPE"/>
    <property type="match status" value="1"/>
</dbReference>
<evidence type="ECO:0000313" key="4">
    <source>
        <dbReference type="Proteomes" id="UP000321058"/>
    </source>
</evidence>
<gene>
    <name evidence="3" type="ORF">RSO01_57900</name>
</gene>
<name>A0A512NI43_9HYPH</name>
<keyword evidence="2" id="KW-1133">Transmembrane helix</keyword>
<dbReference type="PANTHER" id="PTHR32309">
    <property type="entry name" value="TYROSINE-PROTEIN KINASE"/>
    <property type="match status" value="1"/>
</dbReference>
<dbReference type="AlphaFoldDB" id="A0A512NI43"/>
<comment type="caution">
    <text evidence="3">The sequence shown here is derived from an EMBL/GenBank/DDBJ whole genome shotgun (WGS) entry which is preliminary data.</text>
</comment>
<feature type="transmembrane region" description="Helical" evidence="2">
    <location>
        <begin position="648"/>
        <end position="669"/>
    </location>
</feature>
<keyword evidence="2" id="KW-0812">Transmembrane</keyword>
<dbReference type="EMBL" id="BKAJ01000106">
    <property type="protein sequence ID" value="GEP58624.1"/>
    <property type="molecule type" value="Genomic_DNA"/>
</dbReference>
<sequence length="674" mass="73867">MQGEPLPQQPEGESSVPLDAAEAVRQTTVRVLSERIELVGIDRSGAYEHYSFWLSKGFPIRSYELSILDFVKRRLPDLRSYHEIGSGLGTVPFMLAYEGFTAVGVERDDRRHLTSTTILRELTAQYPHMENNCRLVGAEFPDAVLDLDVSDSLAILTDFVSTQDPSAYVRLCRELAGYRYVLMDLQRFCVKRETAEEQERLVEELAKYGLVPCSGGFDCGSEGSYRLFEGKPTEGHRKASAKAELRKGTLLATAPSKPGGATALAPRQALQLVPGTDLKPVAGGQLPLQATPVEVPSTLRAAPLPQMPQRARRARFGGWLGVSALLVIGIPTILAIVYYGFVASSQYVTTFQFAVRGPSQASGRTMSTAMTGTTAMSPDAFVVTDYINSPQAIADVEGRIELRSVFSKPGIDFWSRLPEHDVSAEELNAYWARMVLAHFDIVSGNVSVSVRAFSPQDSLALAETLIATSDEMFRRLNTQAQEDIVKLANDNLNRAQQQLVAAREQLLTFREKSGLVDADREAAAGVAIVDDLRKQLAGLQAQQTAIRTVSPNSPNLTSLNSQIASLEAKIRQESQLGTSQVKAISPEALRGFQSLDAERQFAEKVYGEALSLRSQAFIMAQNQQSYLALFVKPKLPQTSLYPDRVKSIFVVVLAAAAAWFLGMLVVYAVRDHLA</sequence>
<feature type="coiled-coil region" evidence="1">
    <location>
        <begin position="478"/>
        <end position="512"/>
    </location>
</feature>